<proteinExistence type="predicted"/>
<sequence>MRRHALSLTAALLSTAVVTPAMAAVPFFNARCPGGIDVHADEGGPVYVQGREAALKRFNDRYFEARDANSGITLSISSNDNGTPQISYTGRDGANGICQVSTTGTPASQEHGNHPRGAAANDAALPREVTCESTDQQQVSCDMDTRGNVEVARQLSHTRCEQGQNWGLSRHSVWVNGGCRAVFRNVSKVAYSAPADDTALGSCNMRKGAQGTLVTQMPVGSDYQELIIDYPDGRFLCMMRNNGQVQSLTPVRRRGG</sequence>
<gene>
    <name evidence="2" type="ORF">B9Y64_14415</name>
</gene>
<dbReference type="Pfam" id="PF11218">
    <property type="entry name" value="DUF3011"/>
    <property type="match status" value="1"/>
</dbReference>
<dbReference type="InterPro" id="IPR021381">
    <property type="entry name" value="DUF3011"/>
</dbReference>
<dbReference type="Proteomes" id="UP000230167">
    <property type="component" value="Unassembled WGS sequence"/>
</dbReference>
<keyword evidence="1" id="KW-0732">Signal</keyword>
<dbReference type="RefSeq" id="WP_100441299.1">
    <property type="nucleotide sequence ID" value="NZ_CBCPIZ010000082.1"/>
</dbReference>
<comment type="caution">
    <text evidence="2">The sequence shown here is derived from an EMBL/GenBank/DDBJ whole genome shotgun (WGS) entry which is preliminary data.</text>
</comment>
<evidence type="ECO:0000256" key="1">
    <source>
        <dbReference type="SAM" id="SignalP"/>
    </source>
</evidence>
<dbReference type="EMBL" id="NEQV01000004">
    <property type="protein sequence ID" value="PJL28403.1"/>
    <property type="molecule type" value="Genomic_DNA"/>
</dbReference>
<evidence type="ECO:0000313" key="3">
    <source>
        <dbReference type="Proteomes" id="UP000230167"/>
    </source>
</evidence>
<protein>
    <recommendedName>
        <fullName evidence="4">DUF3011 domain-containing protein</fullName>
    </recommendedName>
</protein>
<accession>A0A2J0UBH9</accession>
<dbReference type="AlphaFoldDB" id="A0A2J0UBH9"/>
<organism evidence="2 3">
    <name type="scientific">Stenotrophomonas maltophilia</name>
    <name type="common">Pseudomonas maltophilia</name>
    <name type="synonym">Xanthomonas maltophilia</name>
    <dbReference type="NCBI Taxonomy" id="40324"/>
    <lineage>
        <taxon>Bacteria</taxon>
        <taxon>Pseudomonadati</taxon>
        <taxon>Pseudomonadota</taxon>
        <taxon>Gammaproteobacteria</taxon>
        <taxon>Lysobacterales</taxon>
        <taxon>Lysobacteraceae</taxon>
        <taxon>Stenotrophomonas</taxon>
        <taxon>Stenotrophomonas maltophilia group</taxon>
    </lineage>
</organism>
<evidence type="ECO:0008006" key="4">
    <source>
        <dbReference type="Google" id="ProtNLM"/>
    </source>
</evidence>
<evidence type="ECO:0000313" key="2">
    <source>
        <dbReference type="EMBL" id="PJL28403.1"/>
    </source>
</evidence>
<feature type="chain" id="PRO_5014448207" description="DUF3011 domain-containing protein" evidence="1">
    <location>
        <begin position="24"/>
        <end position="256"/>
    </location>
</feature>
<dbReference type="OrthoDB" id="8372029at2"/>
<feature type="signal peptide" evidence="1">
    <location>
        <begin position="1"/>
        <end position="23"/>
    </location>
</feature>
<reference evidence="2 3" key="1">
    <citation type="journal article" date="2017" name="Front. Microbiol.">
        <title>Double-Face Meets the Bacterial World: The Opportunistic Pathogen Stenotrophomonas maltophilia.</title>
        <authorList>
            <person name="Lira F."/>
            <person name="Berg G."/>
            <person name="Martinez J.L."/>
        </authorList>
    </citation>
    <scope>NUCLEOTIDE SEQUENCE [LARGE SCALE GENOMIC DNA]</scope>
    <source>
        <strain evidence="2 3">EA1</strain>
    </source>
</reference>
<name>A0A2J0UBH9_STEMA</name>